<protein>
    <submittedName>
        <fullName evidence="2">Uncharacterized protein</fullName>
    </submittedName>
</protein>
<evidence type="ECO:0000256" key="1">
    <source>
        <dbReference type="SAM" id="Phobius"/>
    </source>
</evidence>
<comment type="caution">
    <text evidence="2">The sequence shown here is derived from an EMBL/GenBank/DDBJ whole genome shotgun (WGS) entry which is preliminary data.</text>
</comment>
<feature type="transmembrane region" description="Helical" evidence="1">
    <location>
        <begin position="57"/>
        <end position="78"/>
    </location>
</feature>
<keyword evidence="1" id="KW-0472">Membrane</keyword>
<accession>A0ABW4XJI8</accession>
<name>A0ABW4XJI8_9GAMM</name>
<organism evidence="2 3">
    <name type="scientific">Corallincola platygyrae</name>
    <dbReference type="NCBI Taxonomy" id="1193278"/>
    <lineage>
        <taxon>Bacteria</taxon>
        <taxon>Pseudomonadati</taxon>
        <taxon>Pseudomonadota</taxon>
        <taxon>Gammaproteobacteria</taxon>
        <taxon>Alteromonadales</taxon>
        <taxon>Psychromonadaceae</taxon>
        <taxon>Corallincola</taxon>
    </lineage>
</organism>
<keyword evidence="3" id="KW-1185">Reference proteome</keyword>
<keyword evidence="1" id="KW-1133">Transmembrane helix</keyword>
<evidence type="ECO:0000313" key="3">
    <source>
        <dbReference type="Proteomes" id="UP001597380"/>
    </source>
</evidence>
<gene>
    <name evidence="2" type="ORF">ACFSJ3_04060</name>
</gene>
<proteinExistence type="predicted"/>
<dbReference type="RefSeq" id="WP_345338301.1">
    <property type="nucleotide sequence ID" value="NZ_BAABLI010000005.1"/>
</dbReference>
<sequence>MYTDLLLEQRISLFSKRIAELNSNQEVIITHKNLGRSHRASYPLSALNSKPVEYTNFSWLALIFAILSFSGSGYFLWLQSQGGTNSGAHAALTFFIGLIGVYCVIGIVRSYQSLYVFLNKATGGQAFSLNKRGGGKNAVESFIAELSKRIESIHYPDSLTPQQKQEIYAKHLDFLLAEEVLTADEHSSILNRMLKSSAEQENNLFKLV</sequence>
<reference evidence="3" key="1">
    <citation type="journal article" date="2019" name="Int. J. Syst. Evol. Microbiol.">
        <title>The Global Catalogue of Microorganisms (GCM) 10K type strain sequencing project: providing services to taxonomists for standard genome sequencing and annotation.</title>
        <authorList>
            <consortium name="The Broad Institute Genomics Platform"/>
            <consortium name="The Broad Institute Genome Sequencing Center for Infectious Disease"/>
            <person name="Wu L."/>
            <person name="Ma J."/>
        </authorList>
    </citation>
    <scope>NUCLEOTIDE SEQUENCE [LARGE SCALE GENOMIC DNA]</scope>
    <source>
        <strain evidence="3">CGMCC 1.10992</strain>
    </source>
</reference>
<keyword evidence="1" id="KW-0812">Transmembrane</keyword>
<feature type="transmembrane region" description="Helical" evidence="1">
    <location>
        <begin position="90"/>
        <end position="111"/>
    </location>
</feature>
<dbReference type="Proteomes" id="UP001597380">
    <property type="component" value="Unassembled WGS sequence"/>
</dbReference>
<evidence type="ECO:0000313" key="2">
    <source>
        <dbReference type="EMBL" id="MFD2095147.1"/>
    </source>
</evidence>
<dbReference type="EMBL" id="JBHUHT010000008">
    <property type="protein sequence ID" value="MFD2095147.1"/>
    <property type="molecule type" value="Genomic_DNA"/>
</dbReference>